<gene>
    <name evidence="13" type="ORF">IAA67_08930</name>
</gene>
<dbReference type="GO" id="GO:0016114">
    <property type="term" value="P:terpenoid biosynthetic process"/>
    <property type="evidence" value="ECO:0007669"/>
    <property type="project" value="UniProtKB-ARBA"/>
</dbReference>
<evidence type="ECO:0000256" key="6">
    <source>
        <dbReference type="ARBA" id="ARBA00022723"/>
    </source>
</evidence>
<dbReference type="SUPFAM" id="SSF48576">
    <property type="entry name" value="Terpenoid synthases"/>
    <property type="match status" value="1"/>
</dbReference>
<dbReference type="Proteomes" id="UP000886874">
    <property type="component" value="Unassembled WGS sequence"/>
</dbReference>
<evidence type="ECO:0000256" key="3">
    <source>
        <dbReference type="ARBA" id="ARBA00012439"/>
    </source>
</evidence>
<dbReference type="Gene3D" id="1.10.600.10">
    <property type="entry name" value="Farnesyl Diphosphate Synthase"/>
    <property type="match status" value="1"/>
</dbReference>
<dbReference type="PANTHER" id="PTHR43281">
    <property type="entry name" value="FARNESYL DIPHOSPHATE SYNTHASE"/>
    <property type="match status" value="1"/>
</dbReference>
<dbReference type="PROSITE" id="PS00723">
    <property type="entry name" value="POLYPRENYL_SYNTHASE_1"/>
    <property type="match status" value="1"/>
</dbReference>
<evidence type="ECO:0000313" key="14">
    <source>
        <dbReference type="Proteomes" id="UP000886874"/>
    </source>
</evidence>
<reference evidence="13" key="2">
    <citation type="journal article" date="2021" name="PeerJ">
        <title>Extensive microbial diversity within the chicken gut microbiome revealed by metagenomics and culture.</title>
        <authorList>
            <person name="Gilroy R."/>
            <person name="Ravi A."/>
            <person name="Getino M."/>
            <person name="Pursley I."/>
            <person name="Horton D.L."/>
            <person name="Alikhan N.F."/>
            <person name="Baker D."/>
            <person name="Gharbi K."/>
            <person name="Hall N."/>
            <person name="Watson M."/>
            <person name="Adriaenssens E.M."/>
            <person name="Foster-Nyarko E."/>
            <person name="Jarju S."/>
            <person name="Secka A."/>
            <person name="Antonio M."/>
            <person name="Oren A."/>
            <person name="Chaudhuri R.R."/>
            <person name="La Ragione R."/>
            <person name="Hildebrand F."/>
            <person name="Pallen M.J."/>
        </authorList>
    </citation>
    <scope>NUCLEOTIDE SEQUENCE</scope>
    <source>
        <strain evidence="13">ChiSjej2B20-13462</strain>
    </source>
</reference>
<dbReference type="InterPro" id="IPR000092">
    <property type="entry name" value="Polyprenyl_synt"/>
</dbReference>
<keyword evidence="7" id="KW-0460">Magnesium</keyword>
<proteinExistence type="inferred from homology"/>
<comment type="catalytic activity">
    <reaction evidence="11">
        <text>isopentenyl diphosphate + (2E)-geranyl diphosphate = (2E,6E)-farnesyl diphosphate + diphosphate</text>
        <dbReference type="Rhea" id="RHEA:19361"/>
        <dbReference type="ChEBI" id="CHEBI:33019"/>
        <dbReference type="ChEBI" id="CHEBI:58057"/>
        <dbReference type="ChEBI" id="CHEBI:128769"/>
        <dbReference type="ChEBI" id="CHEBI:175763"/>
        <dbReference type="EC" id="2.5.1.10"/>
    </reaction>
</comment>
<evidence type="ECO:0000256" key="5">
    <source>
        <dbReference type="ARBA" id="ARBA00022679"/>
    </source>
</evidence>
<protein>
    <recommendedName>
        <fullName evidence="4">Farnesyl diphosphate synthase</fullName>
        <ecNumber evidence="3">2.5.1.10</ecNumber>
    </recommendedName>
    <alternativeName>
        <fullName evidence="10">(2E,6E)-farnesyl diphosphate synthase</fullName>
    </alternativeName>
    <alternativeName>
        <fullName evidence="9">Geranyltranstransferase</fullName>
    </alternativeName>
</protein>
<evidence type="ECO:0000256" key="1">
    <source>
        <dbReference type="ARBA" id="ARBA00001946"/>
    </source>
</evidence>
<keyword evidence="5 12" id="KW-0808">Transferase</keyword>
<evidence type="ECO:0000256" key="9">
    <source>
        <dbReference type="ARBA" id="ARBA00032380"/>
    </source>
</evidence>
<dbReference type="AlphaFoldDB" id="A0A9D0Z790"/>
<dbReference type="FunFam" id="1.10.600.10:FF:000001">
    <property type="entry name" value="Geranylgeranyl diphosphate synthase"/>
    <property type="match status" value="1"/>
</dbReference>
<dbReference type="PROSITE" id="PS00444">
    <property type="entry name" value="POLYPRENYL_SYNTHASE_2"/>
    <property type="match status" value="1"/>
</dbReference>
<evidence type="ECO:0000313" key="13">
    <source>
        <dbReference type="EMBL" id="HIQ70439.1"/>
    </source>
</evidence>
<comment type="cofactor">
    <cofactor evidence="1">
        <name>Mg(2+)</name>
        <dbReference type="ChEBI" id="CHEBI:18420"/>
    </cofactor>
</comment>
<evidence type="ECO:0000256" key="12">
    <source>
        <dbReference type="RuleBase" id="RU004466"/>
    </source>
</evidence>
<comment type="caution">
    <text evidence="13">The sequence shown here is derived from an EMBL/GenBank/DDBJ whole genome shotgun (WGS) entry which is preliminary data.</text>
</comment>
<dbReference type="NCBIfam" id="NF045485">
    <property type="entry name" value="FPPsyn"/>
    <property type="match status" value="1"/>
</dbReference>
<dbReference type="InterPro" id="IPR008949">
    <property type="entry name" value="Isoprenoid_synthase_dom_sf"/>
</dbReference>
<dbReference type="InterPro" id="IPR033749">
    <property type="entry name" value="Polyprenyl_synt_CS"/>
</dbReference>
<dbReference type="SFLD" id="SFLDS00005">
    <property type="entry name" value="Isoprenoid_Synthase_Type_I"/>
    <property type="match status" value="1"/>
</dbReference>
<keyword evidence="6" id="KW-0479">Metal-binding</keyword>
<organism evidence="13 14">
    <name type="scientific">Candidatus Avoscillospira stercorigallinarum</name>
    <dbReference type="NCBI Taxonomy" id="2840708"/>
    <lineage>
        <taxon>Bacteria</taxon>
        <taxon>Bacillati</taxon>
        <taxon>Bacillota</taxon>
        <taxon>Clostridia</taxon>
        <taxon>Eubacteriales</taxon>
        <taxon>Oscillospiraceae</taxon>
        <taxon>Oscillospiraceae incertae sedis</taxon>
        <taxon>Candidatus Avoscillospira</taxon>
    </lineage>
</organism>
<dbReference type="InterPro" id="IPR053378">
    <property type="entry name" value="Prenyl_diphosphate_synthase"/>
</dbReference>
<dbReference type="GO" id="GO:0046872">
    <property type="term" value="F:metal ion binding"/>
    <property type="evidence" value="ECO:0007669"/>
    <property type="project" value="UniProtKB-KW"/>
</dbReference>
<dbReference type="EC" id="2.5.1.10" evidence="3"/>
<accession>A0A9D0Z790</accession>
<comment type="similarity">
    <text evidence="2 12">Belongs to the FPP/GGPP synthase family.</text>
</comment>
<evidence type="ECO:0000256" key="10">
    <source>
        <dbReference type="ARBA" id="ARBA00032873"/>
    </source>
</evidence>
<dbReference type="PANTHER" id="PTHR43281:SF1">
    <property type="entry name" value="FARNESYL DIPHOSPHATE SYNTHASE"/>
    <property type="match status" value="1"/>
</dbReference>
<name>A0A9D0Z790_9FIRM</name>
<reference evidence="13" key="1">
    <citation type="submission" date="2020-10" db="EMBL/GenBank/DDBJ databases">
        <authorList>
            <person name="Gilroy R."/>
        </authorList>
    </citation>
    <scope>NUCLEOTIDE SEQUENCE</scope>
    <source>
        <strain evidence="13">ChiSjej2B20-13462</strain>
    </source>
</reference>
<dbReference type="Pfam" id="PF00348">
    <property type="entry name" value="polyprenyl_synt"/>
    <property type="match status" value="1"/>
</dbReference>
<dbReference type="GO" id="GO:0005737">
    <property type="term" value="C:cytoplasm"/>
    <property type="evidence" value="ECO:0007669"/>
    <property type="project" value="UniProtKB-ARBA"/>
</dbReference>
<dbReference type="SFLD" id="SFLDG01017">
    <property type="entry name" value="Polyprenyl_Transferase_Like"/>
    <property type="match status" value="1"/>
</dbReference>
<evidence type="ECO:0000256" key="8">
    <source>
        <dbReference type="ARBA" id="ARBA00023229"/>
    </source>
</evidence>
<dbReference type="CDD" id="cd00685">
    <property type="entry name" value="Trans_IPPS_HT"/>
    <property type="match status" value="1"/>
</dbReference>
<evidence type="ECO:0000256" key="4">
    <source>
        <dbReference type="ARBA" id="ARBA00015100"/>
    </source>
</evidence>
<evidence type="ECO:0000256" key="2">
    <source>
        <dbReference type="ARBA" id="ARBA00006706"/>
    </source>
</evidence>
<evidence type="ECO:0000256" key="7">
    <source>
        <dbReference type="ARBA" id="ARBA00022842"/>
    </source>
</evidence>
<keyword evidence="8" id="KW-0414">Isoprene biosynthesis</keyword>
<dbReference type="GO" id="GO:0004337">
    <property type="term" value="F:(2E,6E)-farnesyl diphosphate synthase activity"/>
    <property type="evidence" value="ECO:0007669"/>
    <property type="project" value="UniProtKB-EC"/>
</dbReference>
<evidence type="ECO:0000256" key="11">
    <source>
        <dbReference type="ARBA" id="ARBA00049399"/>
    </source>
</evidence>
<sequence>MEQTFNEQLKTYQQAAEDYLSRCFTDETLPQQTLFEAMRYSLLAGGKRIRPVLVLEFCRLCGGDWHKALDFAAALEMIHTYSLIHDDLPCMDNDDYRRGRLTNHKVFGEAQAVLAGDGLLTAAFSTAAGADALPETIAAVVKTLADCAGPLGMVGGQVLDMEGEQTQLDAQGLLDIHRRKTGALIVAACTLGVLAARGTQAQLDAARQYAEALGLAFQIKDDMLDETGDAAKLGKAVHMDGNKTTFVTLYGLEACEGYLQQENAKALAALEAFEDRAFLTELTKRLASRDH</sequence>
<dbReference type="EMBL" id="DVFN01000127">
    <property type="protein sequence ID" value="HIQ70439.1"/>
    <property type="molecule type" value="Genomic_DNA"/>
</dbReference>